<dbReference type="InterPro" id="IPR011598">
    <property type="entry name" value="bHLH_dom"/>
</dbReference>
<dbReference type="GO" id="GO:0005667">
    <property type="term" value="C:transcription regulator complex"/>
    <property type="evidence" value="ECO:0007669"/>
    <property type="project" value="TreeGrafter"/>
</dbReference>
<dbReference type="InterPro" id="IPR051098">
    <property type="entry name" value="NeuroDiff_E-box_TFs"/>
</dbReference>
<dbReference type="Pfam" id="PF00010">
    <property type="entry name" value="HLH"/>
    <property type="match status" value="1"/>
</dbReference>
<dbReference type="STRING" id="400682.A0A1X7V652"/>
<evidence type="ECO:0000313" key="9">
    <source>
        <dbReference type="Proteomes" id="UP000007879"/>
    </source>
</evidence>
<feature type="compositionally biased region" description="Basic and acidic residues" evidence="6">
    <location>
        <begin position="389"/>
        <end position="409"/>
    </location>
</feature>
<keyword evidence="5" id="KW-0539">Nucleus</keyword>
<dbReference type="AlphaFoldDB" id="A0A1X7V652"/>
<evidence type="ECO:0000259" key="7">
    <source>
        <dbReference type="PROSITE" id="PS50888"/>
    </source>
</evidence>
<sequence>MPRTCAEESTTKSSLNTGEVSNTIVQPDFMGGASESNSSDLKGQQKVTSCRVEKVRVPQLHLNTKDIASNNQISIVKPEKDKRAKSCSSSKGWQQKQTTSPVTTPASVAYLESPGTVKPFNPPVQQSLPEPRLYHSGDFSLSSDFGPNSSSTFSSQTFLPVMDGHLPWPTVPHPQGPQTPAPPPHFVQQANFRMPVGPPPSYPGTTGDPFHPQQVDAQQMVLLPQELQYYEHPSQQQLPPEYQDHNFLAGPNPSDVPVDGLSRQCNNESIPPLLYPSEGPWQQPQVSTACPPLRSQYDEATPHCMQPSSPFFPSDIISEIPPHELRGESHDSLISTPNSIGGTTSNNLVSSQSSSPTTTLSVMDSMEGPESVGSNGKKIRGGSGKRARSMTDDERRMKEKERRSANNQRERIRVRDINEAFKELGDICHQYLQSERAQTKLMILHQAVAVINSLEVQVKDRNLNPKAACLKRREEEKALRLNALPMDPLGTSLDQLNSPNYLTSNSLLTTSSAMPSVCYNTTSPTLPPNSSSSVHSRPLVYTPSPPSIASTDKIPRRSDQPMKRRSSGNLSPTLRKSKGRNLPIPNNLVVNSSDVTGVLDPSSSSAYPASMTTSS</sequence>
<evidence type="ECO:0000256" key="2">
    <source>
        <dbReference type="ARBA" id="ARBA00023015"/>
    </source>
</evidence>
<evidence type="ECO:0000256" key="3">
    <source>
        <dbReference type="ARBA" id="ARBA00023125"/>
    </source>
</evidence>
<dbReference type="SMART" id="SM00353">
    <property type="entry name" value="HLH"/>
    <property type="match status" value="1"/>
</dbReference>
<dbReference type="SUPFAM" id="SSF47459">
    <property type="entry name" value="HLH, helix-loop-helix DNA-binding domain"/>
    <property type="match status" value="1"/>
</dbReference>
<dbReference type="eggNOG" id="KOG3910">
    <property type="taxonomic scope" value="Eukaryota"/>
</dbReference>
<feature type="compositionally biased region" description="Basic residues" evidence="6">
    <location>
        <begin position="377"/>
        <end position="388"/>
    </location>
</feature>
<evidence type="ECO:0000256" key="1">
    <source>
        <dbReference type="ARBA" id="ARBA00004123"/>
    </source>
</evidence>
<feature type="region of interest" description="Disordered" evidence="6">
    <location>
        <begin position="71"/>
        <end position="104"/>
    </location>
</feature>
<dbReference type="EnsemblMetazoa" id="Aqu2.1.35745_001">
    <property type="protein sequence ID" value="Aqu2.1.35745_001"/>
    <property type="gene ID" value="Aqu2.1.35745"/>
</dbReference>
<dbReference type="KEGG" id="aqu:100638509"/>
<evidence type="ECO:0000256" key="5">
    <source>
        <dbReference type="ARBA" id="ARBA00023242"/>
    </source>
</evidence>
<feature type="domain" description="BHLH" evidence="7">
    <location>
        <begin position="401"/>
        <end position="454"/>
    </location>
</feature>
<feature type="compositionally biased region" description="Polar residues" evidence="6">
    <location>
        <begin position="34"/>
        <end position="48"/>
    </location>
</feature>
<reference evidence="9" key="1">
    <citation type="journal article" date="2010" name="Nature">
        <title>The Amphimedon queenslandica genome and the evolution of animal complexity.</title>
        <authorList>
            <person name="Srivastava M."/>
            <person name="Simakov O."/>
            <person name="Chapman J."/>
            <person name="Fahey B."/>
            <person name="Gauthier M.E."/>
            <person name="Mitros T."/>
            <person name="Richards G.S."/>
            <person name="Conaco C."/>
            <person name="Dacre M."/>
            <person name="Hellsten U."/>
            <person name="Larroux C."/>
            <person name="Putnam N.H."/>
            <person name="Stanke M."/>
            <person name="Adamska M."/>
            <person name="Darling A."/>
            <person name="Degnan S.M."/>
            <person name="Oakley T.H."/>
            <person name="Plachetzki D.C."/>
            <person name="Zhai Y."/>
            <person name="Adamski M."/>
            <person name="Calcino A."/>
            <person name="Cummins S.F."/>
            <person name="Goodstein D.M."/>
            <person name="Harris C."/>
            <person name="Jackson D.J."/>
            <person name="Leys S.P."/>
            <person name="Shu S."/>
            <person name="Woodcroft B.J."/>
            <person name="Vervoort M."/>
            <person name="Kosik K.S."/>
            <person name="Manning G."/>
            <person name="Degnan B.M."/>
            <person name="Rokhsar D.S."/>
        </authorList>
    </citation>
    <scope>NUCLEOTIDE SEQUENCE [LARGE SCALE GENOMIC DNA]</scope>
</reference>
<dbReference type="PANTHER" id="PTHR11793">
    <property type="entry name" value="BASIC HELIX-LOOP-HELIX TRANSCRIPTION FACTOR"/>
    <property type="match status" value="1"/>
</dbReference>
<keyword evidence="4" id="KW-0804">Transcription</keyword>
<feature type="region of interest" description="Disordered" evidence="6">
    <location>
        <begin position="523"/>
        <end position="615"/>
    </location>
</feature>
<keyword evidence="9" id="KW-1185">Reference proteome</keyword>
<dbReference type="GO" id="GO:0005634">
    <property type="term" value="C:nucleus"/>
    <property type="evidence" value="ECO:0007669"/>
    <property type="project" value="UniProtKB-SubCell"/>
</dbReference>
<dbReference type="GO" id="GO:0000981">
    <property type="term" value="F:DNA-binding transcription factor activity, RNA polymerase II-specific"/>
    <property type="evidence" value="ECO:0007669"/>
    <property type="project" value="TreeGrafter"/>
</dbReference>
<dbReference type="GO" id="GO:0046983">
    <property type="term" value="F:protein dimerization activity"/>
    <property type="evidence" value="ECO:0007669"/>
    <property type="project" value="InterPro"/>
</dbReference>
<dbReference type="Proteomes" id="UP000007879">
    <property type="component" value="Unassembled WGS sequence"/>
</dbReference>
<accession>A0A1X7V652</accession>
<keyword evidence="2" id="KW-0805">Transcription regulation</keyword>
<evidence type="ECO:0000313" key="8">
    <source>
        <dbReference type="EnsemblMetazoa" id="Aqu2.1.35745_001"/>
    </source>
</evidence>
<dbReference type="InterPro" id="IPR036638">
    <property type="entry name" value="HLH_DNA-bd_sf"/>
</dbReference>
<evidence type="ECO:0000256" key="6">
    <source>
        <dbReference type="SAM" id="MobiDB-lite"/>
    </source>
</evidence>
<dbReference type="Gene3D" id="4.10.280.10">
    <property type="entry name" value="Helix-loop-helix DNA-binding domain"/>
    <property type="match status" value="1"/>
</dbReference>
<evidence type="ECO:0000256" key="4">
    <source>
        <dbReference type="ARBA" id="ARBA00023163"/>
    </source>
</evidence>
<feature type="compositionally biased region" description="Polar residues" evidence="6">
    <location>
        <begin position="588"/>
        <end position="615"/>
    </location>
</feature>
<dbReference type="GO" id="GO:0000978">
    <property type="term" value="F:RNA polymerase II cis-regulatory region sequence-specific DNA binding"/>
    <property type="evidence" value="ECO:0007669"/>
    <property type="project" value="TreeGrafter"/>
</dbReference>
<feature type="compositionally biased region" description="Low complexity" evidence="6">
    <location>
        <begin position="343"/>
        <end position="362"/>
    </location>
</feature>
<feature type="region of interest" description="Disordered" evidence="6">
    <location>
        <begin position="1"/>
        <end position="49"/>
    </location>
</feature>
<name>A0A1X7V652_AMPQE</name>
<feature type="compositionally biased region" description="Low complexity" evidence="6">
    <location>
        <begin position="523"/>
        <end position="533"/>
    </location>
</feature>
<dbReference type="PANTHER" id="PTHR11793:SF13">
    <property type="entry name" value="PROTEIN DAUGHTERLESS"/>
    <property type="match status" value="1"/>
</dbReference>
<organism evidence="8">
    <name type="scientific">Amphimedon queenslandica</name>
    <name type="common">Sponge</name>
    <dbReference type="NCBI Taxonomy" id="400682"/>
    <lineage>
        <taxon>Eukaryota</taxon>
        <taxon>Metazoa</taxon>
        <taxon>Porifera</taxon>
        <taxon>Demospongiae</taxon>
        <taxon>Heteroscleromorpha</taxon>
        <taxon>Haplosclerida</taxon>
        <taxon>Niphatidae</taxon>
        <taxon>Amphimedon</taxon>
    </lineage>
</organism>
<dbReference type="PROSITE" id="PS50888">
    <property type="entry name" value="BHLH"/>
    <property type="match status" value="1"/>
</dbReference>
<dbReference type="OrthoDB" id="10034090at2759"/>
<dbReference type="GO" id="GO:0000785">
    <property type="term" value="C:chromatin"/>
    <property type="evidence" value="ECO:0007669"/>
    <property type="project" value="TreeGrafter"/>
</dbReference>
<keyword evidence="3" id="KW-0238">DNA-binding</keyword>
<feature type="compositionally biased region" description="Polar residues" evidence="6">
    <location>
        <begin position="332"/>
        <end position="342"/>
    </location>
</feature>
<feature type="compositionally biased region" description="Basic and acidic residues" evidence="6">
    <location>
        <begin position="1"/>
        <end position="10"/>
    </location>
</feature>
<reference evidence="8" key="2">
    <citation type="submission" date="2017-05" db="UniProtKB">
        <authorList>
            <consortium name="EnsemblMetazoa"/>
        </authorList>
    </citation>
    <scope>IDENTIFICATION</scope>
</reference>
<proteinExistence type="predicted"/>
<feature type="compositionally biased region" description="Basic and acidic residues" evidence="6">
    <location>
        <begin position="553"/>
        <end position="562"/>
    </location>
</feature>
<dbReference type="InParanoid" id="A0A1X7V652"/>
<comment type="subcellular location">
    <subcellularLocation>
        <location evidence="1">Nucleus</location>
    </subcellularLocation>
</comment>
<dbReference type="EnsemblMetazoa" id="XM_019994854.1">
    <property type="protein sequence ID" value="XP_019850413.1"/>
    <property type="gene ID" value="LOC100638509"/>
</dbReference>
<feature type="compositionally biased region" description="Polar residues" evidence="6">
    <location>
        <begin position="11"/>
        <end position="25"/>
    </location>
</feature>
<gene>
    <name evidence="8" type="primary">100638509</name>
</gene>
<feature type="compositionally biased region" description="Polar residues" evidence="6">
    <location>
        <begin position="86"/>
        <end position="104"/>
    </location>
</feature>
<feature type="region of interest" description="Disordered" evidence="6">
    <location>
        <begin position="326"/>
        <end position="409"/>
    </location>
</feature>
<protein>
    <recommendedName>
        <fullName evidence="7">BHLH domain-containing protein</fullName>
    </recommendedName>
</protein>